<organism evidence="2 3">
    <name type="scientific">Lophium mytilinum</name>
    <dbReference type="NCBI Taxonomy" id="390894"/>
    <lineage>
        <taxon>Eukaryota</taxon>
        <taxon>Fungi</taxon>
        <taxon>Dikarya</taxon>
        <taxon>Ascomycota</taxon>
        <taxon>Pezizomycotina</taxon>
        <taxon>Dothideomycetes</taxon>
        <taxon>Pleosporomycetidae</taxon>
        <taxon>Mytilinidiales</taxon>
        <taxon>Mytilinidiaceae</taxon>
        <taxon>Lophium</taxon>
    </lineage>
</organism>
<evidence type="ECO:0000313" key="2">
    <source>
        <dbReference type="EMBL" id="KAF2501722.1"/>
    </source>
</evidence>
<name>A0A6A6RBD4_9PEZI</name>
<keyword evidence="1" id="KW-0732">Signal</keyword>
<keyword evidence="3" id="KW-1185">Reference proteome</keyword>
<dbReference type="Proteomes" id="UP000799750">
    <property type="component" value="Unassembled WGS sequence"/>
</dbReference>
<protein>
    <recommendedName>
        <fullName evidence="4">Ig-like domain-containing protein</fullName>
    </recommendedName>
</protein>
<gene>
    <name evidence="2" type="ORF">BU16DRAFT_577806</name>
</gene>
<dbReference type="OrthoDB" id="3795582at2759"/>
<feature type="signal peptide" evidence="1">
    <location>
        <begin position="1"/>
        <end position="17"/>
    </location>
</feature>
<accession>A0A6A6RBD4</accession>
<dbReference type="EMBL" id="MU004182">
    <property type="protein sequence ID" value="KAF2501722.1"/>
    <property type="molecule type" value="Genomic_DNA"/>
</dbReference>
<sequence>MCQVLIAISALVVTSHANLCPTCYTNTVPGRINCPLIPALTTPCHELKCVSITTRSIPGPNLACPTTPTITSYGACPTTATCRTGCLVVTTTKTGPSYDCGVSWETGTPSSEASVTFETAATDSAYGTWDERDKSATDATPATSTYLNCIPPPCYTHSVPALLSCPSLTALSPPCVVPECAIITTTTVPGSNPACPTTPTITTTDPCPTTSTCRKGCLIITSTVTAPSWSCAFAASDTSAAAVTWYKRDAGPNADPQIWWGSPKASVSWNRAKRAPEPTLPVTPCVVTTTATIVPPCVPTGCLAEEYLCPLSSDEMPARRDLEAREDCSTATATFFAGCPTCGASCATPTSSRYSTAETTLSCPTATVTKPANCDGVYCVECVPRTTTAVGVEEKSENWLEADCTAMTTVTVLERCCPVC</sequence>
<dbReference type="AlphaFoldDB" id="A0A6A6RBD4"/>
<proteinExistence type="predicted"/>
<evidence type="ECO:0000313" key="3">
    <source>
        <dbReference type="Proteomes" id="UP000799750"/>
    </source>
</evidence>
<evidence type="ECO:0008006" key="4">
    <source>
        <dbReference type="Google" id="ProtNLM"/>
    </source>
</evidence>
<evidence type="ECO:0000256" key="1">
    <source>
        <dbReference type="SAM" id="SignalP"/>
    </source>
</evidence>
<feature type="chain" id="PRO_5025516876" description="Ig-like domain-containing protein" evidence="1">
    <location>
        <begin position="18"/>
        <end position="420"/>
    </location>
</feature>
<reference evidence="2" key="1">
    <citation type="journal article" date="2020" name="Stud. Mycol.">
        <title>101 Dothideomycetes genomes: a test case for predicting lifestyles and emergence of pathogens.</title>
        <authorList>
            <person name="Haridas S."/>
            <person name="Albert R."/>
            <person name="Binder M."/>
            <person name="Bloem J."/>
            <person name="Labutti K."/>
            <person name="Salamov A."/>
            <person name="Andreopoulos B."/>
            <person name="Baker S."/>
            <person name="Barry K."/>
            <person name="Bills G."/>
            <person name="Bluhm B."/>
            <person name="Cannon C."/>
            <person name="Castanera R."/>
            <person name="Culley D."/>
            <person name="Daum C."/>
            <person name="Ezra D."/>
            <person name="Gonzalez J."/>
            <person name="Henrissat B."/>
            <person name="Kuo A."/>
            <person name="Liang C."/>
            <person name="Lipzen A."/>
            <person name="Lutzoni F."/>
            <person name="Magnuson J."/>
            <person name="Mondo S."/>
            <person name="Nolan M."/>
            <person name="Ohm R."/>
            <person name="Pangilinan J."/>
            <person name="Park H.-J."/>
            <person name="Ramirez L."/>
            <person name="Alfaro M."/>
            <person name="Sun H."/>
            <person name="Tritt A."/>
            <person name="Yoshinaga Y."/>
            <person name="Zwiers L.-H."/>
            <person name="Turgeon B."/>
            <person name="Goodwin S."/>
            <person name="Spatafora J."/>
            <person name="Crous P."/>
            <person name="Grigoriev I."/>
        </authorList>
    </citation>
    <scope>NUCLEOTIDE SEQUENCE</scope>
    <source>
        <strain evidence="2">CBS 269.34</strain>
    </source>
</reference>